<feature type="transmembrane region" description="Helical" evidence="1">
    <location>
        <begin position="211"/>
        <end position="234"/>
    </location>
</feature>
<proteinExistence type="predicted"/>
<evidence type="ECO:0000313" key="2">
    <source>
        <dbReference type="EMBL" id="OQP42493.1"/>
    </source>
</evidence>
<keyword evidence="1" id="KW-0812">Transmembrane</keyword>
<gene>
    <name evidence="2" type="ORF">A4D02_13070</name>
</gene>
<organism evidence="2 3">
    <name type="scientific">Niastella koreensis</name>
    <dbReference type="NCBI Taxonomy" id="354356"/>
    <lineage>
        <taxon>Bacteria</taxon>
        <taxon>Pseudomonadati</taxon>
        <taxon>Bacteroidota</taxon>
        <taxon>Chitinophagia</taxon>
        <taxon>Chitinophagales</taxon>
        <taxon>Chitinophagaceae</taxon>
        <taxon>Niastella</taxon>
    </lineage>
</organism>
<name>A0ABX3NRQ8_9BACT</name>
<feature type="transmembrane region" description="Helical" evidence="1">
    <location>
        <begin position="307"/>
        <end position="325"/>
    </location>
</feature>
<keyword evidence="1" id="KW-0472">Membrane</keyword>
<sequence>MIAYNHTSLDNLLINEEAADAFHQQLISMEEYKAIEKAYPVNLHTPNIFIRFGLFLLTCVIAFMGFGMLLMMEIRSEKGLGILTFIYSLCMYGALEFLIREKKHYRSGIDDALLWLCIGALLGAAELIFSSVSILAQAVLIFIPAFYFLLRFGNAIMGALAFMAFLVIVFYGVSPLGNMAKTIMPFLLMAISFIVYRLVKNYGNNNRFKYYQHCCTLIKILALLILYAAGNYFVVREVSNSMFDLQLKEGESVPYGWVFWIPTVLLPAAYIFRGIQKKDVIFLRSGLILVAAVIFTIRYYYHLAPLEIAMSIGGTLMIVIAWSLTKYLTPPKHGFTHAEPNDPSLAGLLQVESLIVAQTFHQSPVPETGKHFDFGGGSGGGAGASDNF</sequence>
<accession>A0ABX3NRQ8</accession>
<dbReference type="RefSeq" id="WP_014220797.1">
    <property type="nucleotide sequence ID" value="NZ_LWBO01000044.1"/>
</dbReference>
<comment type="caution">
    <text evidence="2">The sequence shown here is derived from an EMBL/GenBank/DDBJ whole genome shotgun (WGS) entry which is preliminary data.</text>
</comment>
<evidence type="ECO:0000256" key="1">
    <source>
        <dbReference type="SAM" id="Phobius"/>
    </source>
</evidence>
<dbReference type="EMBL" id="LWBO01000044">
    <property type="protein sequence ID" value="OQP42493.1"/>
    <property type="molecule type" value="Genomic_DNA"/>
</dbReference>
<feature type="transmembrane region" description="Helical" evidence="1">
    <location>
        <begin position="48"/>
        <end position="70"/>
    </location>
</feature>
<feature type="transmembrane region" description="Helical" evidence="1">
    <location>
        <begin position="82"/>
        <end position="100"/>
    </location>
</feature>
<keyword evidence="3" id="KW-1185">Reference proteome</keyword>
<reference evidence="2 3" key="1">
    <citation type="submission" date="2016-04" db="EMBL/GenBank/DDBJ databases">
        <authorList>
            <person name="Chen L."/>
            <person name="Zhuang W."/>
            <person name="Wang G."/>
        </authorList>
    </citation>
    <scope>NUCLEOTIDE SEQUENCE [LARGE SCALE GENOMIC DNA]</scope>
    <source>
        <strain evidence="3">GR20</strain>
    </source>
</reference>
<evidence type="ECO:0000313" key="3">
    <source>
        <dbReference type="Proteomes" id="UP000192277"/>
    </source>
</evidence>
<feature type="transmembrane region" description="Helical" evidence="1">
    <location>
        <begin position="254"/>
        <end position="272"/>
    </location>
</feature>
<feature type="transmembrane region" description="Helical" evidence="1">
    <location>
        <begin position="112"/>
        <end position="143"/>
    </location>
</feature>
<feature type="transmembrane region" description="Helical" evidence="1">
    <location>
        <begin position="179"/>
        <end position="199"/>
    </location>
</feature>
<evidence type="ECO:0008006" key="4">
    <source>
        <dbReference type="Google" id="ProtNLM"/>
    </source>
</evidence>
<feature type="transmembrane region" description="Helical" evidence="1">
    <location>
        <begin position="155"/>
        <end position="173"/>
    </location>
</feature>
<protein>
    <recommendedName>
        <fullName evidence="4">DUF4401 domain-containing protein</fullName>
    </recommendedName>
</protein>
<feature type="transmembrane region" description="Helical" evidence="1">
    <location>
        <begin position="281"/>
        <end position="301"/>
    </location>
</feature>
<dbReference type="Proteomes" id="UP000192277">
    <property type="component" value="Unassembled WGS sequence"/>
</dbReference>
<keyword evidence="1" id="KW-1133">Transmembrane helix</keyword>